<evidence type="ECO:0000313" key="2">
    <source>
        <dbReference type="Proteomes" id="UP000706525"/>
    </source>
</evidence>
<reference evidence="1 2" key="1">
    <citation type="submission" date="2021-08" db="EMBL/GenBank/DDBJ databases">
        <authorList>
            <person name="Peeters C."/>
        </authorList>
    </citation>
    <scope>NUCLEOTIDE SEQUENCE [LARGE SCALE GENOMIC DNA]</scope>
    <source>
        <strain evidence="1 2">LMG 32289</strain>
    </source>
</reference>
<organism evidence="1 2">
    <name type="scientific">Cupriavidus pampae</name>
    <dbReference type="NCBI Taxonomy" id="659251"/>
    <lineage>
        <taxon>Bacteria</taxon>
        <taxon>Pseudomonadati</taxon>
        <taxon>Pseudomonadota</taxon>
        <taxon>Betaproteobacteria</taxon>
        <taxon>Burkholderiales</taxon>
        <taxon>Burkholderiaceae</taxon>
        <taxon>Cupriavidus</taxon>
    </lineage>
</organism>
<gene>
    <name evidence="1" type="ORF">LMG32289_03933</name>
</gene>
<proteinExistence type="predicted"/>
<accession>A0ABN7YWN8</accession>
<keyword evidence="2" id="KW-1185">Reference proteome</keyword>
<dbReference type="EMBL" id="CAJZAG010000007">
    <property type="protein sequence ID" value="CAG9177872.1"/>
    <property type="molecule type" value="Genomic_DNA"/>
</dbReference>
<sequence length="432" mass="47503">MGVHQFGRKVSILVGQDGGAALELSDLRVVYTIKRGDNQTPNSARLRVFNVSDATRHRIEREFGRIVVQAGYEGNFGIIFDGTIKQVRRGRENQTDTYLDITAADGDSAYNFAVVNNTLSAGSTAADHVQVCTRAMVQFGVTLGYTPFGNPTSSKPTAADIADQQAKVGAARKPLDAKQSEQLALLGQVKDLRVRAEELSQAGDQAGEIALLRQAQGLLGQVDQLEKEVNSLYLPAWQREDAKLKAMQASAALPDPPVASRQGLPRGKVMFGMARDFMRWTARTEQTVWSIQDGKVIMVPETSYLPGEIPVITAETGMIGMPEQTQNGITIKMLTNPSVKIGRLIRIDNASVQRYEYSLNVGQKEQNERIQKQAKLQDDGFYYVMIAEHSGDTRGKEYYTDVFCLAADVTVLPDSLNDRGEVKPENAIKRFG</sequence>
<dbReference type="Proteomes" id="UP000706525">
    <property type="component" value="Unassembled WGS sequence"/>
</dbReference>
<evidence type="ECO:0000313" key="1">
    <source>
        <dbReference type="EMBL" id="CAG9177872.1"/>
    </source>
</evidence>
<name>A0ABN7YWN8_9BURK</name>
<protein>
    <submittedName>
        <fullName evidence="1">Uncharacterized protein</fullName>
    </submittedName>
</protein>
<comment type="caution">
    <text evidence="1">The sequence shown here is derived from an EMBL/GenBank/DDBJ whole genome shotgun (WGS) entry which is preliminary data.</text>
</comment>